<accession>A1RBR8</accession>
<evidence type="ECO:0000259" key="2">
    <source>
        <dbReference type="Pfam" id="PF13556"/>
    </source>
</evidence>
<feature type="domain" description="Purine catabolism PurC-like" evidence="1">
    <location>
        <begin position="22"/>
        <end position="138"/>
    </location>
</feature>
<dbReference type="InterPro" id="IPR025736">
    <property type="entry name" value="PucR_C-HTH_dom"/>
</dbReference>
<dbReference type="Gene3D" id="1.10.10.2840">
    <property type="entry name" value="PucR C-terminal helix-turn-helix domain"/>
    <property type="match status" value="1"/>
</dbReference>
<dbReference type="PANTHER" id="PTHR33744">
    <property type="entry name" value="CARBOHYDRATE DIACID REGULATOR"/>
    <property type="match status" value="1"/>
</dbReference>
<keyword evidence="4" id="KW-1185">Reference proteome</keyword>
<name>A1RBR8_PAEAT</name>
<dbReference type="Proteomes" id="UP000000637">
    <property type="component" value="Chromosome"/>
</dbReference>
<dbReference type="AlphaFoldDB" id="A1RBR8"/>
<dbReference type="KEGG" id="aau:AAur_4008"/>
<feature type="domain" description="PucR C-terminal helix-turn-helix" evidence="2">
    <location>
        <begin position="455"/>
        <end position="513"/>
    </location>
</feature>
<dbReference type="Pfam" id="PF07905">
    <property type="entry name" value="PucR"/>
    <property type="match status" value="1"/>
</dbReference>
<reference evidence="3 4" key="1">
    <citation type="journal article" date="2006" name="PLoS Genet.">
        <title>Secrets of soil survival revealed by the genome sequence of Arthrobacter aurescens TC1.</title>
        <authorList>
            <person name="Mongodin E.F."/>
            <person name="Shapir N."/>
            <person name="Daugherty S.C."/>
            <person name="DeBoy R.T."/>
            <person name="Emerson J.B."/>
            <person name="Shvartzbeyn A."/>
            <person name="Radune D."/>
            <person name="Vamathevan J."/>
            <person name="Riggs F."/>
            <person name="Grinberg V."/>
            <person name="Khouri H."/>
            <person name="Wackett L.P."/>
            <person name="Nelson K.E."/>
            <person name="Sadowsky M.J."/>
        </authorList>
    </citation>
    <scope>NUCLEOTIDE SEQUENCE [LARGE SCALE GENOMIC DNA]</scope>
    <source>
        <strain evidence="3 4">TC1</strain>
    </source>
</reference>
<proteinExistence type="predicted"/>
<evidence type="ECO:0000259" key="1">
    <source>
        <dbReference type="Pfam" id="PF07905"/>
    </source>
</evidence>
<dbReference type="InterPro" id="IPR051448">
    <property type="entry name" value="CdaR-like_regulators"/>
</dbReference>
<dbReference type="InterPro" id="IPR042070">
    <property type="entry name" value="PucR_C-HTH_sf"/>
</dbReference>
<dbReference type="InterPro" id="IPR012914">
    <property type="entry name" value="PucR_dom"/>
</dbReference>
<dbReference type="Pfam" id="PF13556">
    <property type="entry name" value="HTH_30"/>
    <property type="match status" value="1"/>
</dbReference>
<evidence type="ECO:0000313" key="3">
    <source>
        <dbReference type="EMBL" id="ABM07143.1"/>
    </source>
</evidence>
<dbReference type="EMBL" id="CP000474">
    <property type="protein sequence ID" value="ABM07143.1"/>
    <property type="molecule type" value="Genomic_DNA"/>
</dbReference>
<dbReference type="PANTHER" id="PTHR33744:SF1">
    <property type="entry name" value="DNA-BINDING TRANSCRIPTIONAL ACTIVATOR ADER"/>
    <property type="match status" value="1"/>
</dbReference>
<protein>
    <submittedName>
        <fullName evidence="3">Transcription regulator</fullName>
    </submittedName>
</protein>
<gene>
    <name evidence="3" type="ordered locus">AAur_4008</name>
</gene>
<dbReference type="HOGENOM" id="CLU_017436_4_1_11"/>
<dbReference type="eggNOG" id="COG2508">
    <property type="taxonomic scope" value="Bacteria"/>
</dbReference>
<organism evidence="3 4">
    <name type="scientific">Paenarthrobacter aurescens (strain TC1)</name>
    <dbReference type="NCBI Taxonomy" id="290340"/>
    <lineage>
        <taxon>Bacteria</taxon>
        <taxon>Bacillati</taxon>
        <taxon>Actinomycetota</taxon>
        <taxon>Actinomycetes</taxon>
        <taxon>Micrococcales</taxon>
        <taxon>Micrococcaceae</taxon>
        <taxon>Paenarthrobacter</taxon>
    </lineage>
</organism>
<dbReference type="STRING" id="290340.AAur_4008"/>
<evidence type="ECO:0000313" key="4">
    <source>
        <dbReference type="Proteomes" id="UP000000637"/>
    </source>
</evidence>
<sequence length="519" mass="56599">MAPTPQRTQGKTGPRMAITVAELVAEPQLGLTLLAGSAGRDNRITWAHTSDLPRLWEWVTGGELMMTNGLSIPPDAQGQVALAEALVDSGASALAIGEKMHAPPLTAEFLAACERLPLPLVNIPYPLPFIAIARSVAESSLLEESRRLRQTARVYDLLRTAGASEDHWQSLVQRLATELDANLFVVDRRCLHPWHPDGQTLPEFLAEEWAPLSGQVSLAGKNFQWHRIRGRHVLTMDIPTHANALLVVLPNSEPHPDAVVLLHAATVLGLQLSRIVLSLEGRHRLAGEFLLQAMDGRLGMAETESRLAAFQVSPQDFLLASMSAGGGDRQADDGDRLANVHIELWRHGVASASLKRNNRLHVVVPADVPDHVLAHCAGADAAIGISAPAAVANIQRALQESLWALGSARANKLALARYAEGPSWLGLTGFEEGTALVRRLLGPIFDYEQSQEGDLLVTLRTYLDSQRSWQKTATALFAHRQTIIYRIRKIGELTGLDMGETSTVAQLWFALQIHEAMHQ</sequence>